<dbReference type="RefSeq" id="WP_211467962.1">
    <property type="nucleotide sequence ID" value="NZ_JAGSXH010000036.1"/>
</dbReference>
<evidence type="ECO:0000313" key="10">
    <source>
        <dbReference type="EMBL" id="MBS2963871.1"/>
    </source>
</evidence>
<dbReference type="InterPro" id="IPR032816">
    <property type="entry name" value="VTT_dom"/>
</dbReference>
<feature type="transmembrane region" description="Helical" evidence="8">
    <location>
        <begin position="145"/>
        <end position="165"/>
    </location>
</feature>
<organism evidence="10 11">
    <name type="scientific">Actinocrinis puniceicyclus</name>
    <dbReference type="NCBI Taxonomy" id="977794"/>
    <lineage>
        <taxon>Bacteria</taxon>
        <taxon>Bacillati</taxon>
        <taxon>Actinomycetota</taxon>
        <taxon>Actinomycetes</taxon>
        <taxon>Catenulisporales</taxon>
        <taxon>Actinospicaceae</taxon>
        <taxon>Actinocrinis</taxon>
    </lineage>
</organism>
<feature type="region of interest" description="Disordered" evidence="7">
    <location>
        <begin position="207"/>
        <end position="268"/>
    </location>
</feature>
<dbReference type="PANTHER" id="PTHR42709">
    <property type="entry name" value="ALKALINE PHOSPHATASE LIKE PROTEIN"/>
    <property type="match status" value="1"/>
</dbReference>
<feature type="compositionally biased region" description="Polar residues" evidence="7">
    <location>
        <begin position="253"/>
        <end position="268"/>
    </location>
</feature>
<evidence type="ECO:0000259" key="9">
    <source>
        <dbReference type="Pfam" id="PF09335"/>
    </source>
</evidence>
<sequence>MVSWLVDQLLKLNPWIALSLVFLLPALEASVFLGFVLPGETAVVVGGFLAYEGKVPLWAVFVAAIAGAIIGDSVGYEVGRKWGDALLNKAPKRFVKPAHIQQSKDLINRLGGRAVFTGRWTAVLRALVPSLCGTARMRYRTFLHWNALGGMTWATAFILIGYLAGTAWQRIEHYTNVVSYALFGVVIVAVAGFVFWSKRRQKQRDAETEAKIAAGSGGAASAATNGPDGPSTRGGNGAARREGEDGEGRESTADQQQDRSVTGSSDRR</sequence>
<comment type="similarity">
    <text evidence="2">Belongs to the DedA family.</text>
</comment>
<keyword evidence="4 8" id="KW-0812">Transmembrane</keyword>
<evidence type="ECO:0000256" key="2">
    <source>
        <dbReference type="ARBA" id="ARBA00010792"/>
    </source>
</evidence>
<dbReference type="AlphaFoldDB" id="A0A8J7WKB2"/>
<evidence type="ECO:0000256" key="1">
    <source>
        <dbReference type="ARBA" id="ARBA00004651"/>
    </source>
</evidence>
<feature type="compositionally biased region" description="Basic and acidic residues" evidence="7">
    <location>
        <begin position="239"/>
        <end position="252"/>
    </location>
</feature>
<feature type="transmembrane region" description="Helical" evidence="8">
    <location>
        <begin position="12"/>
        <end position="37"/>
    </location>
</feature>
<evidence type="ECO:0000256" key="4">
    <source>
        <dbReference type="ARBA" id="ARBA00022692"/>
    </source>
</evidence>
<accession>A0A8J7WKB2</accession>
<comment type="caution">
    <text evidence="10">The sequence shown here is derived from an EMBL/GenBank/DDBJ whole genome shotgun (WGS) entry which is preliminary data.</text>
</comment>
<name>A0A8J7WKB2_9ACTN</name>
<dbReference type="InterPro" id="IPR051311">
    <property type="entry name" value="DedA_domain"/>
</dbReference>
<dbReference type="Pfam" id="PF09335">
    <property type="entry name" value="VTT_dom"/>
    <property type="match status" value="1"/>
</dbReference>
<dbReference type="GO" id="GO:0005886">
    <property type="term" value="C:plasma membrane"/>
    <property type="evidence" value="ECO:0007669"/>
    <property type="project" value="UniProtKB-SubCell"/>
</dbReference>
<keyword evidence="6 8" id="KW-0472">Membrane</keyword>
<evidence type="ECO:0000256" key="8">
    <source>
        <dbReference type="SAM" id="Phobius"/>
    </source>
</evidence>
<feature type="transmembrane region" description="Helical" evidence="8">
    <location>
        <begin position="177"/>
        <end position="196"/>
    </location>
</feature>
<keyword evidence="3" id="KW-1003">Cell membrane</keyword>
<keyword evidence="11" id="KW-1185">Reference proteome</keyword>
<dbReference type="Proteomes" id="UP000677913">
    <property type="component" value="Unassembled WGS sequence"/>
</dbReference>
<evidence type="ECO:0000256" key="6">
    <source>
        <dbReference type="ARBA" id="ARBA00023136"/>
    </source>
</evidence>
<proteinExistence type="inferred from homology"/>
<feature type="domain" description="VTT" evidence="9">
    <location>
        <begin position="37"/>
        <end position="162"/>
    </location>
</feature>
<dbReference type="EMBL" id="JAGSXH010000036">
    <property type="protein sequence ID" value="MBS2963871.1"/>
    <property type="molecule type" value="Genomic_DNA"/>
</dbReference>
<reference evidence="10" key="1">
    <citation type="submission" date="2021-04" db="EMBL/GenBank/DDBJ databases">
        <title>Genome based classification of Actinospica acidithermotolerans sp. nov., an actinobacterium isolated from an Indonesian hot spring.</title>
        <authorList>
            <person name="Kusuma A.B."/>
            <person name="Putra K.E."/>
            <person name="Nafisah S."/>
            <person name="Loh J."/>
            <person name="Nouioui I."/>
            <person name="Goodfellow M."/>
        </authorList>
    </citation>
    <scope>NUCLEOTIDE SEQUENCE</scope>
    <source>
        <strain evidence="10">DSM 45618</strain>
    </source>
</reference>
<dbReference type="PANTHER" id="PTHR42709:SF6">
    <property type="entry name" value="UNDECAPRENYL PHOSPHATE TRANSPORTER A"/>
    <property type="match status" value="1"/>
</dbReference>
<gene>
    <name evidence="10" type="ORF">KGA66_12505</name>
</gene>
<protein>
    <submittedName>
        <fullName evidence="10">DedA family protein</fullName>
    </submittedName>
</protein>
<comment type="subcellular location">
    <subcellularLocation>
        <location evidence="1">Cell membrane</location>
        <topology evidence="1">Multi-pass membrane protein</topology>
    </subcellularLocation>
</comment>
<evidence type="ECO:0000256" key="3">
    <source>
        <dbReference type="ARBA" id="ARBA00022475"/>
    </source>
</evidence>
<evidence type="ECO:0000313" key="11">
    <source>
        <dbReference type="Proteomes" id="UP000677913"/>
    </source>
</evidence>
<keyword evidence="5 8" id="KW-1133">Transmembrane helix</keyword>
<evidence type="ECO:0000256" key="7">
    <source>
        <dbReference type="SAM" id="MobiDB-lite"/>
    </source>
</evidence>
<evidence type="ECO:0000256" key="5">
    <source>
        <dbReference type="ARBA" id="ARBA00022989"/>
    </source>
</evidence>